<dbReference type="Pfam" id="PF13480">
    <property type="entry name" value="Acetyltransf_6"/>
    <property type="match status" value="1"/>
</dbReference>
<sequence>MSAYGRALSVEVCTDERAFAELAPEWARLHGACPSATAFQSHPWLHSWWQSYGRRGRLRLVLVRRRGELVAAAPLMRVHRPLPALVPIGGAITDICDVLIDEEVAAQGAGALADGLAELARTSLVDFREVRPGGAMERVYLCWRGPRHRLPDSVCLELPAAPMDELVARLSSRHAQRVRNKVNRLARLGVEWRVVHADETEAALRRLLALHRLQWEGRTMSSEHARPRFLEHLVRSAAPMTRSGQAAVMEFVLDGAVVAVNLNLLSGGPGGLAGTYLYGFHPRLRERKVDVAAMLLHASTEHLMSGARHRVLSLLRGDEPYKYRWHPEKVVNQRLLLARRRTAPLLAAAVTEATARQRAKQVLRRIPTPGSGSDSGSGSGSGSSDSGSEDQR</sequence>
<feature type="region of interest" description="Disordered" evidence="1">
    <location>
        <begin position="354"/>
        <end position="392"/>
    </location>
</feature>
<feature type="domain" description="BioF2-like acetyltransferase" evidence="2">
    <location>
        <begin position="173"/>
        <end position="322"/>
    </location>
</feature>
<dbReference type="InterPro" id="IPR016181">
    <property type="entry name" value="Acyl_CoA_acyltransferase"/>
</dbReference>
<dbReference type="InterPro" id="IPR038740">
    <property type="entry name" value="BioF2-like_GNAT_dom"/>
</dbReference>
<keyword evidence="3" id="KW-0808">Transferase</keyword>
<reference evidence="3 4" key="1">
    <citation type="submission" date="2015-06" db="EMBL/GenBank/DDBJ databases">
        <authorList>
            <person name="Ju K.-S."/>
            <person name="Doroghazi J.R."/>
            <person name="Metcalf W.W."/>
        </authorList>
    </citation>
    <scope>NUCLEOTIDE SEQUENCE [LARGE SCALE GENOMIC DNA]</scope>
    <source>
        <strain evidence="3 4">NRRL 3414</strain>
    </source>
</reference>
<dbReference type="GO" id="GO:0016740">
    <property type="term" value="F:transferase activity"/>
    <property type="evidence" value="ECO:0007669"/>
    <property type="project" value="UniProtKB-KW"/>
</dbReference>
<evidence type="ECO:0000256" key="1">
    <source>
        <dbReference type="SAM" id="MobiDB-lite"/>
    </source>
</evidence>
<dbReference type="OrthoDB" id="3452668at2"/>
<dbReference type="PATRIC" id="fig|1938.3.peg.6450"/>
<gene>
    <name evidence="3" type="ORF">ACM01_32210</name>
</gene>
<dbReference type="RefSeq" id="WP_048584939.1">
    <property type="nucleotide sequence ID" value="NZ_LFNT01000050.1"/>
</dbReference>
<proteinExistence type="predicted"/>
<evidence type="ECO:0000259" key="2">
    <source>
        <dbReference type="Pfam" id="PF13480"/>
    </source>
</evidence>
<comment type="caution">
    <text evidence="3">The sequence shown here is derived from an EMBL/GenBank/DDBJ whole genome shotgun (WGS) entry which is preliminary data.</text>
</comment>
<dbReference type="Proteomes" id="UP000037432">
    <property type="component" value="Unassembled WGS sequence"/>
</dbReference>
<accession>A0A0J7Z3H6</accession>
<name>A0A0J7Z3H6_STRVR</name>
<dbReference type="EMBL" id="LFNT01000050">
    <property type="protein sequence ID" value="KMS70359.1"/>
    <property type="molecule type" value="Genomic_DNA"/>
</dbReference>
<evidence type="ECO:0000313" key="4">
    <source>
        <dbReference type="Proteomes" id="UP000037432"/>
    </source>
</evidence>
<dbReference type="AlphaFoldDB" id="A0A0J7Z3H6"/>
<dbReference type="SUPFAM" id="SSF55729">
    <property type="entry name" value="Acyl-CoA N-acyltransferases (Nat)"/>
    <property type="match status" value="1"/>
</dbReference>
<organism evidence="3 4">
    <name type="scientific">Streptomyces viridochromogenes</name>
    <dbReference type="NCBI Taxonomy" id="1938"/>
    <lineage>
        <taxon>Bacteria</taxon>
        <taxon>Bacillati</taxon>
        <taxon>Actinomycetota</taxon>
        <taxon>Actinomycetes</taxon>
        <taxon>Kitasatosporales</taxon>
        <taxon>Streptomycetaceae</taxon>
        <taxon>Streptomyces</taxon>
    </lineage>
</organism>
<evidence type="ECO:0000313" key="3">
    <source>
        <dbReference type="EMBL" id="KMS70359.1"/>
    </source>
</evidence>
<protein>
    <submittedName>
        <fullName evidence="3">Glycosyl transferase family 1</fullName>
    </submittedName>
</protein>